<protein>
    <submittedName>
        <fullName evidence="2">Uncharacterized protein</fullName>
    </submittedName>
</protein>
<evidence type="ECO:0000313" key="3">
    <source>
        <dbReference type="Proteomes" id="UP000244334"/>
    </source>
</evidence>
<dbReference type="EMBL" id="LJAM02000212">
    <property type="protein sequence ID" value="RAP71038.1"/>
    <property type="molecule type" value="Genomic_DNA"/>
</dbReference>
<keyword evidence="3" id="KW-1185">Reference proteome</keyword>
<accession>A0A328TKM8</accession>
<dbReference type="Proteomes" id="UP000244334">
    <property type="component" value="Unassembled WGS sequence"/>
</dbReference>
<reference evidence="2" key="1">
    <citation type="submission" date="2018-04" db="EMBL/GenBank/DDBJ databases">
        <title>Genomes of the Obligate Erwinia dacicola and Facultative Enterobacter sp. OLF Endosymbionts of the Olive Fruit fly, Bactrocera oleae.</title>
        <authorList>
            <person name="Estes A.M."/>
            <person name="Hearn D.J."/>
            <person name="Agarwal S."/>
            <person name="Pierson E.A."/>
            <person name="Dunning-Hotopp J.C."/>
        </authorList>
    </citation>
    <scope>NUCLEOTIDE SEQUENCE [LARGE SCALE GENOMIC DNA]</scope>
    <source>
        <strain evidence="2">Oroville</strain>
    </source>
</reference>
<organism evidence="2 3">
    <name type="scientific">Candidatus Erwinia dacicola</name>
    <dbReference type="NCBI Taxonomy" id="252393"/>
    <lineage>
        <taxon>Bacteria</taxon>
        <taxon>Pseudomonadati</taxon>
        <taxon>Pseudomonadota</taxon>
        <taxon>Gammaproteobacteria</taxon>
        <taxon>Enterobacterales</taxon>
        <taxon>Erwiniaceae</taxon>
        <taxon>Erwinia</taxon>
    </lineage>
</organism>
<name>A0A328TKM8_9GAMM</name>
<feature type="compositionally biased region" description="Low complexity" evidence="1">
    <location>
        <begin position="10"/>
        <end position="21"/>
    </location>
</feature>
<gene>
    <name evidence="2" type="ORF">ACZ87_02155</name>
</gene>
<comment type="caution">
    <text evidence="2">The sequence shown here is derived from an EMBL/GenBank/DDBJ whole genome shotgun (WGS) entry which is preliminary data.</text>
</comment>
<feature type="non-terminal residue" evidence="2">
    <location>
        <position position="41"/>
    </location>
</feature>
<sequence>MDNFSKAPAGTTEEQTEFTGGTEQVWGHCCKVIDELAFRVI</sequence>
<feature type="region of interest" description="Disordered" evidence="1">
    <location>
        <begin position="1"/>
        <end position="21"/>
    </location>
</feature>
<dbReference type="AlphaFoldDB" id="A0A328TKM8"/>
<evidence type="ECO:0000313" key="2">
    <source>
        <dbReference type="EMBL" id="RAP71038.1"/>
    </source>
</evidence>
<proteinExistence type="predicted"/>
<evidence type="ECO:0000256" key="1">
    <source>
        <dbReference type="SAM" id="MobiDB-lite"/>
    </source>
</evidence>